<sequence length="366" mass="42160">MATLLKDLYSPFFYQHLATVLETTVPGFDKKQYIRLVFDQGWEEKELKARMRHTATTLHRFMPANFSEAAPIFETIVRAIALSPISKASLECMFLADYIEQYGLAYFDESVRAMELTTGLSSCEFAIRPFILQYGERMMVQMKLWSLHRDHHVRRLASEGCRPRLPWAIALSPFKKNPAPILPILENLKTDPSEYVRRSVANNLNDIAKDNPEIILAIARKWKGLCKETDAIIKHGCRSLLKQGHPEILDYYGLKSHQLQLQNLRIHTPKVNAGEDLSFSFTLVNQSGKTTVIRLEYAIYFLRQNGSHSKKVFKISEKQVAAGDKVTIHRKQSFRPITTRKYYPGRHRVSVIMNGKEFDALPFELK</sequence>
<comment type="caution">
    <text evidence="1">The sequence shown here is derived from an EMBL/GenBank/DDBJ whole genome shotgun (WGS) entry which is preliminary data.</text>
</comment>
<evidence type="ECO:0000313" key="2">
    <source>
        <dbReference type="Proteomes" id="UP000765802"/>
    </source>
</evidence>
<reference evidence="1 2" key="1">
    <citation type="submission" date="2016-07" db="EMBL/GenBank/DDBJ databases">
        <title>Genome analysis of Flavihumibacter stibioxidans YS-17.</title>
        <authorList>
            <person name="Shi K."/>
            <person name="Han Y."/>
            <person name="Wang G."/>
        </authorList>
    </citation>
    <scope>NUCLEOTIDE SEQUENCE [LARGE SCALE GENOMIC DNA]</scope>
    <source>
        <strain evidence="1 2">YS-17</strain>
    </source>
</reference>
<organism evidence="1 2">
    <name type="scientific">Flavihumibacter stibioxidans</name>
    <dbReference type="NCBI Taxonomy" id="1834163"/>
    <lineage>
        <taxon>Bacteria</taxon>
        <taxon>Pseudomonadati</taxon>
        <taxon>Bacteroidota</taxon>
        <taxon>Chitinophagia</taxon>
        <taxon>Chitinophagales</taxon>
        <taxon>Chitinophagaceae</taxon>
        <taxon>Flavihumibacter</taxon>
    </lineage>
</organism>
<protein>
    <submittedName>
        <fullName evidence="1">DNA alkylation repair protein</fullName>
    </submittedName>
</protein>
<dbReference type="RefSeq" id="WP_187255059.1">
    <property type="nucleotide sequence ID" value="NZ_JBHULF010000006.1"/>
</dbReference>
<dbReference type="InterPro" id="IPR016024">
    <property type="entry name" value="ARM-type_fold"/>
</dbReference>
<dbReference type="PROSITE" id="PS50077">
    <property type="entry name" value="HEAT_REPEAT"/>
    <property type="match status" value="1"/>
</dbReference>
<dbReference type="InterPro" id="IPR021133">
    <property type="entry name" value="HEAT_type_2"/>
</dbReference>
<proteinExistence type="predicted"/>
<dbReference type="SUPFAM" id="SSF48371">
    <property type="entry name" value="ARM repeat"/>
    <property type="match status" value="1"/>
</dbReference>
<dbReference type="EMBL" id="MBUA01000001">
    <property type="protein sequence ID" value="MBC6489707.1"/>
    <property type="molecule type" value="Genomic_DNA"/>
</dbReference>
<evidence type="ECO:0000313" key="1">
    <source>
        <dbReference type="EMBL" id="MBC6489707.1"/>
    </source>
</evidence>
<dbReference type="Proteomes" id="UP000765802">
    <property type="component" value="Unassembled WGS sequence"/>
</dbReference>
<gene>
    <name evidence="1" type="ORF">BC349_01900</name>
</gene>
<dbReference type="Gene3D" id="1.25.40.290">
    <property type="entry name" value="ARM repeat domains"/>
    <property type="match status" value="1"/>
</dbReference>
<keyword evidence="2" id="KW-1185">Reference proteome</keyword>
<accession>A0ABR7M407</accession>
<name>A0ABR7M407_9BACT</name>